<gene>
    <name evidence="2" type="ORF">AAP_06089</name>
</gene>
<evidence type="ECO:0000256" key="1">
    <source>
        <dbReference type="SAM" id="MobiDB-lite"/>
    </source>
</evidence>
<evidence type="ECO:0000313" key="3">
    <source>
        <dbReference type="Proteomes" id="UP000242877"/>
    </source>
</evidence>
<proteinExistence type="predicted"/>
<name>A0A167V1D8_9EURO</name>
<feature type="compositionally biased region" description="Acidic residues" evidence="1">
    <location>
        <begin position="79"/>
        <end position="89"/>
    </location>
</feature>
<feature type="compositionally biased region" description="Low complexity" evidence="1">
    <location>
        <begin position="90"/>
        <end position="116"/>
    </location>
</feature>
<dbReference type="EMBL" id="AZGZ01000043">
    <property type="protein sequence ID" value="KZZ86899.1"/>
    <property type="molecule type" value="Genomic_DNA"/>
</dbReference>
<protein>
    <submittedName>
        <fullName evidence="2">Uncharacterized protein</fullName>
    </submittedName>
</protein>
<reference evidence="2 3" key="1">
    <citation type="journal article" date="2016" name="Genome Biol. Evol.">
        <title>Divergent and convergent evolution of fungal pathogenicity.</title>
        <authorList>
            <person name="Shang Y."/>
            <person name="Xiao G."/>
            <person name="Zheng P."/>
            <person name="Cen K."/>
            <person name="Zhan S."/>
            <person name="Wang C."/>
        </authorList>
    </citation>
    <scope>NUCLEOTIDE SEQUENCE [LARGE SCALE GENOMIC DNA]</scope>
    <source>
        <strain evidence="2 3">ARSEF 7405</strain>
    </source>
</reference>
<feature type="region of interest" description="Disordered" evidence="1">
    <location>
        <begin position="128"/>
        <end position="242"/>
    </location>
</feature>
<dbReference type="VEuPathDB" id="FungiDB:AAP_06089"/>
<feature type="region of interest" description="Disordered" evidence="1">
    <location>
        <begin position="70"/>
        <end position="116"/>
    </location>
</feature>
<comment type="caution">
    <text evidence="2">The sequence shown here is derived from an EMBL/GenBank/DDBJ whole genome shotgun (WGS) entry which is preliminary data.</text>
</comment>
<dbReference type="Proteomes" id="UP000242877">
    <property type="component" value="Unassembled WGS sequence"/>
</dbReference>
<sequence>MVRDLARTWSESEEDTFLSWLENHPESFRMSRLEIAQAIKKDCFPDARDLTITKIKCKYGNMKKNYKNAKKKAQQRIEEGEEEEGEADTDAPATHPAATAQTAPSTEATASESASAVPLSLAVPTLQTRPTQSVAMQGDSFSGLADLERPLPSDDDEDDELDPTPSGAPFNATADIDSLAPVAPVVVPPPASSTPRPRSAAVPPSSTSPQPTQQQASQQQQQTPASPSEGGRKRKRRANETMDELMAVMDRRAEAQKTAAIEVAKVKAAAKQEIAKEETQRHEATMGMLSSFLANQNEMLKAQQEQQNRYGDLLEKLMDKL</sequence>
<keyword evidence="3" id="KW-1185">Reference proteome</keyword>
<feature type="compositionally biased region" description="Low complexity" evidence="1">
    <location>
        <begin position="193"/>
        <end position="228"/>
    </location>
</feature>
<feature type="compositionally biased region" description="Acidic residues" evidence="1">
    <location>
        <begin position="153"/>
        <end position="162"/>
    </location>
</feature>
<organism evidence="2 3">
    <name type="scientific">Ascosphaera apis ARSEF 7405</name>
    <dbReference type="NCBI Taxonomy" id="392613"/>
    <lineage>
        <taxon>Eukaryota</taxon>
        <taxon>Fungi</taxon>
        <taxon>Dikarya</taxon>
        <taxon>Ascomycota</taxon>
        <taxon>Pezizomycotina</taxon>
        <taxon>Eurotiomycetes</taxon>
        <taxon>Eurotiomycetidae</taxon>
        <taxon>Onygenales</taxon>
        <taxon>Ascosphaeraceae</taxon>
        <taxon>Ascosphaera</taxon>
    </lineage>
</organism>
<evidence type="ECO:0000313" key="2">
    <source>
        <dbReference type="EMBL" id="KZZ86899.1"/>
    </source>
</evidence>
<dbReference type="AlphaFoldDB" id="A0A167V1D8"/>
<accession>A0A167V1D8</accession>